<proteinExistence type="predicted"/>
<evidence type="ECO:0008006" key="4">
    <source>
        <dbReference type="Google" id="ProtNLM"/>
    </source>
</evidence>
<comment type="caution">
    <text evidence="2">The sequence shown here is derived from an EMBL/GenBank/DDBJ whole genome shotgun (WGS) entry which is preliminary data.</text>
</comment>
<dbReference type="Proteomes" id="UP001160519">
    <property type="component" value="Unassembled WGS sequence"/>
</dbReference>
<feature type="region of interest" description="Disordered" evidence="1">
    <location>
        <begin position="1"/>
        <end position="20"/>
    </location>
</feature>
<evidence type="ECO:0000313" key="3">
    <source>
        <dbReference type="Proteomes" id="UP001160519"/>
    </source>
</evidence>
<dbReference type="AlphaFoldDB" id="A0AA43Q2M2"/>
<protein>
    <recommendedName>
        <fullName evidence="4">DUF1640 domain-containing protein</fullName>
    </recommendedName>
</protein>
<sequence length="168" mass="18044">MSDEVPASVAQVSPVSDHPHLTRMQEAIAEEVSRQGGGGGNMSDLERRVGILETDVRAIRDNLNTLVTDTAVIKSNYASKTDISDLKTDIADLKTEIKTDISSIKAEIASANLVQTRWMIGILLAAIGLVFAIQRYSPPQSSLVPSQAQAISNQIPANISPPVQQRTP</sequence>
<accession>A0AA43Q2M2</accession>
<keyword evidence="3" id="KW-1185">Reference proteome</keyword>
<feature type="compositionally biased region" description="Low complexity" evidence="1">
    <location>
        <begin position="1"/>
        <end position="16"/>
    </location>
</feature>
<reference evidence="2" key="1">
    <citation type="submission" date="2023-01" db="EMBL/GenBank/DDBJ databases">
        <title>Biogeochemical cycle of methane in antarctic sediments.</title>
        <authorList>
            <person name="Roldan D.M."/>
            <person name="Menes R.J."/>
        </authorList>
    </citation>
    <scope>NUCLEOTIDE SEQUENCE [LARGE SCALE GENOMIC DNA]</scope>
    <source>
        <strain evidence="2">K-2018 MAG008</strain>
    </source>
</reference>
<dbReference type="EMBL" id="JAQSDF010000001">
    <property type="protein sequence ID" value="MDI1229605.1"/>
    <property type="molecule type" value="Genomic_DNA"/>
</dbReference>
<name>A0AA43Q2M2_9GAMM</name>
<evidence type="ECO:0000313" key="2">
    <source>
        <dbReference type="EMBL" id="MDI1229605.1"/>
    </source>
</evidence>
<dbReference type="SUPFAM" id="SSF58100">
    <property type="entry name" value="Bacterial hemolysins"/>
    <property type="match status" value="1"/>
</dbReference>
<gene>
    <name evidence="2" type="ORF">PSU93_00450</name>
</gene>
<organism evidence="2 3">
    <name type="scientific">Candidatus Methylobacter titanis</name>
    <dbReference type="NCBI Taxonomy" id="3053457"/>
    <lineage>
        <taxon>Bacteria</taxon>
        <taxon>Pseudomonadati</taxon>
        <taxon>Pseudomonadota</taxon>
        <taxon>Gammaproteobacteria</taxon>
        <taxon>Methylococcales</taxon>
        <taxon>Methylococcaceae</taxon>
        <taxon>Methylobacter</taxon>
    </lineage>
</organism>
<evidence type="ECO:0000256" key="1">
    <source>
        <dbReference type="SAM" id="MobiDB-lite"/>
    </source>
</evidence>
<dbReference type="Gene3D" id="1.20.5.170">
    <property type="match status" value="1"/>
</dbReference>